<dbReference type="PANTHER" id="PTHR30537:SF26">
    <property type="entry name" value="GLYCINE CLEAVAGE SYSTEM TRANSCRIPTIONAL ACTIVATOR"/>
    <property type="match status" value="1"/>
</dbReference>
<dbReference type="RefSeq" id="WP_109821994.1">
    <property type="nucleotide sequence ID" value="NZ_QGKL01000011.1"/>
</dbReference>
<dbReference type="OrthoDB" id="9771171at2"/>
<dbReference type="Gene3D" id="1.10.10.10">
    <property type="entry name" value="Winged helix-like DNA-binding domain superfamily/Winged helix DNA-binding domain"/>
    <property type="match status" value="1"/>
</dbReference>
<dbReference type="InterPro" id="IPR036388">
    <property type="entry name" value="WH-like_DNA-bd_sf"/>
</dbReference>
<comment type="similarity">
    <text evidence="1">Belongs to the LysR transcriptional regulatory family.</text>
</comment>
<sequence>MKHSLPPLESLKVFEAAARHLSFLLAAKELCVSKGAVSYQIRKLEEDLQCKLFKRSIRQIYLTEAGQLLFQTTRRLFQELEHTVSKLKVSKQQANVTIAATTYVAARWLSSRISRFNEAFPNINIMLQHTVDADDFKLDDVDLAIIWGPRNDKLDKDRFAKITMPLFPVISPRLLETHNISSTQHLNIDTLLSGPLKNIPLLCEDREEDMWQDWLDAYQLPDSELRLNNPRRTLGDANVRAQAAVDGQGLVLADELMLNELNNGLLIRLFKKSLNSYSYDFYAASTRMYSDNAMILRDWIAKDLEL</sequence>
<dbReference type="InterPro" id="IPR000847">
    <property type="entry name" value="LysR_HTH_N"/>
</dbReference>
<dbReference type="InterPro" id="IPR036390">
    <property type="entry name" value="WH_DNA-bd_sf"/>
</dbReference>
<keyword evidence="2" id="KW-0805">Transcription regulation</keyword>
<dbReference type="GO" id="GO:0003700">
    <property type="term" value="F:DNA-binding transcription factor activity"/>
    <property type="evidence" value="ECO:0007669"/>
    <property type="project" value="InterPro"/>
</dbReference>
<evidence type="ECO:0000256" key="2">
    <source>
        <dbReference type="ARBA" id="ARBA00023015"/>
    </source>
</evidence>
<dbReference type="InterPro" id="IPR005119">
    <property type="entry name" value="LysR_subst-bd"/>
</dbReference>
<dbReference type="EMBL" id="QGKL01000011">
    <property type="protein sequence ID" value="PWQ98476.1"/>
    <property type="molecule type" value="Genomic_DNA"/>
</dbReference>
<name>A0A317CJ02_9GAMM</name>
<evidence type="ECO:0000256" key="3">
    <source>
        <dbReference type="ARBA" id="ARBA00023125"/>
    </source>
</evidence>
<gene>
    <name evidence="6" type="ORF">DKT75_03215</name>
</gene>
<dbReference type="SUPFAM" id="SSF46785">
    <property type="entry name" value="Winged helix' DNA-binding domain"/>
    <property type="match status" value="1"/>
</dbReference>
<dbReference type="FunFam" id="1.10.10.10:FF:000038">
    <property type="entry name" value="Glycine cleavage system transcriptional activator"/>
    <property type="match status" value="1"/>
</dbReference>
<keyword evidence="4" id="KW-0804">Transcription</keyword>
<feature type="domain" description="HTH lysR-type" evidence="5">
    <location>
        <begin position="6"/>
        <end position="63"/>
    </location>
</feature>
<proteinExistence type="inferred from homology"/>
<evidence type="ECO:0000313" key="7">
    <source>
        <dbReference type="Proteomes" id="UP000245506"/>
    </source>
</evidence>
<dbReference type="Pfam" id="PF00126">
    <property type="entry name" value="HTH_1"/>
    <property type="match status" value="1"/>
</dbReference>
<dbReference type="GO" id="GO:0043565">
    <property type="term" value="F:sequence-specific DNA binding"/>
    <property type="evidence" value="ECO:0007669"/>
    <property type="project" value="TreeGrafter"/>
</dbReference>
<comment type="caution">
    <text evidence="6">The sequence shown here is derived from an EMBL/GenBank/DDBJ whole genome shotgun (WGS) entry which is preliminary data.</text>
</comment>
<protein>
    <recommendedName>
        <fullName evidence="5">HTH lysR-type domain-containing protein</fullName>
    </recommendedName>
</protein>
<dbReference type="Pfam" id="PF03466">
    <property type="entry name" value="LysR_substrate"/>
    <property type="match status" value="1"/>
</dbReference>
<dbReference type="Proteomes" id="UP000245506">
    <property type="component" value="Unassembled WGS sequence"/>
</dbReference>
<reference evidence="6 7" key="1">
    <citation type="submission" date="2018-05" db="EMBL/GenBank/DDBJ databases">
        <title>Leucothrix arctica sp. nov., isolated from Arctic seawater.</title>
        <authorList>
            <person name="Choi A."/>
            <person name="Baek K."/>
        </authorList>
    </citation>
    <scope>NUCLEOTIDE SEQUENCE [LARGE SCALE GENOMIC DNA]</scope>
    <source>
        <strain evidence="6 7">IMCC9719</strain>
    </source>
</reference>
<organism evidence="6 7">
    <name type="scientific">Leucothrix arctica</name>
    <dbReference type="NCBI Taxonomy" id="1481894"/>
    <lineage>
        <taxon>Bacteria</taxon>
        <taxon>Pseudomonadati</taxon>
        <taxon>Pseudomonadota</taxon>
        <taxon>Gammaproteobacteria</taxon>
        <taxon>Thiotrichales</taxon>
        <taxon>Thiotrichaceae</taxon>
        <taxon>Leucothrix</taxon>
    </lineage>
</organism>
<dbReference type="GO" id="GO:0006351">
    <property type="term" value="P:DNA-templated transcription"/>
    <property type="evidence" value="ECO:0007669"/>
    <property type="project" value="TreeGrafter"/>
</dbReference>
<accession>A0A317CJ02</accession>
<dbReference type="AlphaFoldDB" id="A0A317CJ02"/>
<evidence type="ECO:0000313" key="6">
    <source>
        <dbReference type="EMBL" id="PWQ98476.1"/>
    </source>
</evidence>
<evidence type="ECO:0000259" key="5">
    <source>
        <dbReference type="PROSITE" id="PS50931"/>
    </source>
</evidence>
<dbReference type="SUPFAM" id="SSF53850">
    <property type="entry name" value="Periplasmic binding protein-like II"/>
    <property type="match status" value="1"/>
</dbReference>
<dbReference type="InterPro" id="IPR058163">
    <property type="entry name" value="LysR-type_TF_proteobact-type"/>
</dbReference>
<keyword evidence="7" id="KW-1185">Reference proteome</keyword>
<evidence type="ECO:0000256" key="1">
    <source>
        <dbReference type="ARBA" id="ARBA00009437"/>
    </source>
</evidence>
<keyword evidence="3" id="KW-0238">DNA-binding</keyword>
<dbReference type="Gene3D" id="3.40.190.10">
    <property type="entry name" value="Periplasmic binding protein-like II"/>
    <property type="match status" value="2"/>
</dbReference>
<dbReference type="PANTHER" id="PTHR30537">
    <property type="entry name" value="HTH-TYPE TRANSCRIPTIONAL REGULATOR"/>
    <property type="match status" value="1"/>
</dbReference>
<dbReference type="PROSITE" id="PS50931">
    <property type="entry name" value="HTH_LYSR"/>
    <property type="match status" value="1"/>
</dbReference>
<evidence type="ECO:0000256" key="4">
    <source>
        <dbReference type="ARBA" id="ARBA00023163"/>
    </source>
</evidence>